<dbReference type="InterPro" id="IPR019701">
    <property type="entry name" value="Phage_P22_NinX"/>
</dbReference>
<proteinExistence type="predicted"/>
<comment type="caution">
    <text evidence="1">The sequence shown here is derived from an EMBL/GenBank/DDBJ whole genome shotgun (WGS) entry which is preliminary data.</text>
</comment>
<protein>
    <recommendedName>
        <fullName evidence="3">DUF2591 domain-containing protein</fullName>
    </recommendedName>
</protein>
<accession>A0AAW8CZT9</accession>
<dbReference type="EMBL" id="JAUSRD010000004">
    <property type="protein sequence ID" value="MDP9893238.1"/>
    <property type="molecule type" value="Genomic_DNA"/>
</dbReference>
<evidence type="ECO:0000313" key="2">
    <source>
        <dbReference type="Proteomes" id="UP001242045"/>
    </source>
</evidence>
<gene>
    <name evidence="1" type="ORF">J2W31_002349</name>
</gene>
<organism evidence="1 2">
    <name type="scientific">Variovorax boronicumulans</name>
    <dbReference type="NCBI Taxonomy" id="436515"/>
    <lineage>
        <taxon>Bacteria</taxon>
        <taxon>Pseudomonadati</taxon>
        <taxon>Pseudomonadota</taxon>
        <taxon>Betaproteobacteria</taxon>
        <taxon>Burkholderiales</taxon>
        <taxon>Comamonadaceae</taxon>
        <taxon>Variovorax</taxon>
    </lineage>
</organism>
<name>A0AAW8CZT9_9BURK</name>
<dbReference type="Proteomes" id="UP001242045">
    <property type="component" value="Unassembled WGS sequence"/>
</dbReference>
<evidence type="ECO:0000313" key="1">
    <source>
        <dbReference type="EMBL" id="MDP9893238.1"/>
    </source>
</evidence>
<dbReference type="RefSeq" id="WP_307684866.1">
    <property type="nucleotide sequence ID" value="NZ_JAUSRD010000004.1"/>
</dbReference>
<sequence>MNTADLSGAELDYWTARADHKRPLISSQGERHVCLVDGLPYAPSSDWRQGGPYIEREKIMLAWVNDHWIAGVCAHLEGEKGRICKGPTALIAAMRALVQAKFGDSVLD</sequence>
<evidence type="ECO:0008006" key="3">
    <source>
        <dbReference type="Google" id="ProtNLM"/>
    </source>
</evidence>
<reference evidence="1" key="1">
    <citation type="submission" date="2023-07" db="EMBL/GenBank/DDBJ databases">
        <title>Sorghum-associated microbial communities from plants grown in Nebraska, USA.</title>
        <authorList>
            <person name="Schachtman D."/>
        </authorList>
    </citation>
    <scope>NUCLEOTIDE SEQUENCE</scope>
    <source>
        <strain evidence="1">DS3754</strain>
    </source>
</reference>
<dbReference type="AlphaFoldDB" id="A0AAW8CZT9"/>
<dbReference type="Pfam" id="PF10765">
    <property type="entry name" value="Phage_P22_NinX"/>
    <property type="match status" value="1"/>
</dbReference>